<dbReference type="AlphaFoldDB" id="A0AAD6TN71"/>
<protein>
    <submittedName>
        <fullName evidence="1">Uncharacterized protein</fullName>
    </submittedName>
</protein>
<name>A0AAD6TN71_9AGAR</name>
<dbReference type="EMBL" id="JARJCN010000170">
    <property type="protein sequence ID" value="KAJ7065952.1"/>
    <property type="molecule type" value="Genomic_DNA"/>
</dbReference>
<evidence type="ECO:0000313" key="1">
    <source>
        <dbReference type="EMBL" id="KAJ7065952.1"/>
    </source>
</evidence>
<proteinExistence type="predicted"/>
<accession>A0AAD6TN71</accession>
<comment type="caution">
    <text evidence="1">The sequence shown here is derived from an EMBL/GenBank/DDBJ whole genome shotgun (WGS) entry which is preliminary data.</text>
</comment>
<reference evidence="1" key="1">
    <citation type="submission" date="2023-03" db="EMBL/GenBank/DDBJ databases">
        <title>Massive genome expansion in bonnet fungi (Mycena s.s.) driven by repeated elements and novel gene families across ecological guilds.</title>
        <authorList>
            <consortium name="Lawrence Berkeley National Laboratory"/>
            <person name="Harder C.B."/>
            <person name="Miyauchi S."/>
            <person name="Viragh M."/>
            <person name="Kuo A."/>
            <person name="Thoen E."/>
            <person name="Andreopoulos B."/>
            <person name="Lu D."/>
            <person name="Skrede I."/>
            <person name="Drula E."/>
            <person name="Henrissat B."/>
            <person name="Morin E."/>
            <person name="Kohler A."/>
            <person name="Barry K."/>
            <person name="LaButti K."/>
            <person name="Morin E."/>
            <person name="Salamov A."/>
            <person name="Lipzen A."/>
            <person name="Mereny Z."/>
            <person name="Hegedus B."/>
            <person name="Baldrian P."/>
            <person name="Stursova M."/>
            <person name="Weitz H."/>
            <person name="Taylor A."/>
            <person name="Grigoriev I.V."/>
            <person name="Nagy L.G."/>
            <person name="Martin F."/>
            <person name="Kauserud H."/>
        </authorList>
    </citation>
    <scope>NUCLEOTIDE SEQUENCE</scope>
    <source>
        <strain evidence="1">CBHHK173m</strain>
    </source>
</reference>
<organism evidence="1 2">
    <name type="scientific">Mycena belliarum</name>
    <dbReference type="NCBI Taxonomy" id="1033014"/>
    <lineage>
        <taxon>Eukaryota</taxon>
        <taxon>Fungi</taxon>
        <taxon>Dikarya</taxon>
        <taxon>Basidiomycota</taxon>
        <taxon>Agaricomycotina</taxon>
        <taxon>Agaricomycetes</taxon>
        <taxon>Agaricomycetidae</taxon>
        <taxon>Agaricales</taxon>
        <taxon>Marasmiineae</taxon>
        <taxon>Mycenaceae</taxon>
        <taxon>Mycena</taxon>
    </lineage>
</organism>
<sequence length="512" mass="56713">MSTSPSSSQATAGSTSVATLSSQSTLVADSPIAHPVPMSAFLFRGFPGTFSPEMIKTVINHSIPYTPTGQVGPAGYNLPLYTVCSSLTQEIRDSPLCWTEVHVDTEMRQCSLRTLKRRALALKLQLERAGDSPLNIFFRGGGGRHIEQDKIMLQMLCSRAEFWGEATLELSPALMPVLAEIKGRLGALRYLSFNIASNKQTEYANIFLDTPSLIHLNLLPTLLRACFFLPFADITRLTTSWSAELYPALKAVRRLEYLNVASNPAGVPRYPKCATLVQSIVRLVAPGTLFLTTICTPILEELILDDDNEWEDDALFNFKLFMEGSEPELHKLTLTGSKPSPKLLVFCPKITTLVVTLGEASPLYDVLHALIEKDIVPELQNLYVLVDNCVDELSFRATVEIYCMLEERSKGALRSFRMTPHAMTRSFLRILGHLEVITPQLTVGKIDALPYLAASTVAPGASGLVWDTAENDRRARARVTCIQENFNSAGGSRHLNAYRLMEWWGCPTTNRL</sequence>
<keyword evidence="2" id="KW-1185">Reference proteome</keyword>
<dbReference type="Proteomes" id="UP001222325">
    <property type="component" value="Unassembled WGS sequence"/>
</dbReference>
<gene>
    <name evidence="1" type="ORF">B0H15DRAFT_958447</name>
</gene>
<evidence type="ECO:0000313" key="2">
    <source>
        <dbReference type="Proteomes" id="UP001222325"/>
    </source>
</evidence>